<dbReference type="Gene3D" id="1.20.1070.10">
    <property type="entry name" value="Rhodopsin 7-helix transmembrane proteins"/>
    <property type="match status" value="1"/>
</dbReference>
<evidence type="ECO:0000313" key="12">
    <source>
        <dbReference type="Proteomes" id="UP000683360"/>
    </source>
</evidence>
<comment type="caution">
    <text evidence="11">The sequence shown here is derived from an EMBL/GenBank/DDBJ whole genome shotgun (WGS) entry which is preliminary data.</text>
</comment>
<gene>
    <name evidence="11" type="ORF">MEDL_9612</name>
</gene>
<dbReference type="EMBL" id="CAJPWZ010000485">
    <property type="protein sequence ID" value="CAG2194598.1"/>
    <property type="molecule type" value="Genomic_DNA"/>
</dbReference>
<proteinExistence type="inferred from homology"/>
<dbReference type="GO" id="GO:0004930">
    <property type="term" value="F:G protein-coupled receptor activity"/>
    <property type="evidence" value="ECO:0007669"/>
    <property type="project" value="UniProtKB-KW"/>
</dbReference>
<dbReference type="OrthoDB" id="2101615at2759"/>
<dbReference type="PANTHER" id="PTHR24240">
    <property type="entry name" value="OPSIN"/>
    <property type="match status" value="1"/>
</dbReference>
<evidence type="ECO:0000256" key="8">
    <source>
        <dbReference type="RuleBase" id="RU000688"/>
    </source>
</evidence>
<feature type="transmembrane region" description="Helical" evidence="9">
    <location>
        <begin position="262"/>
        <end position="282"/>
    </location>
</feature>
<feature type="transmembrane region" description="Helical" evidence="9">
    <location>
        <begin position="130"/>
        <end position="149"/>
    </location>
</feature>
<keyword evidence="3 9" id="KW-1133">Transmembrane helix</keyword>
<accession>A0A8S3QD49</accession>
<evidence type="ECO:0000256" key="9">
    <source>
        <dbReference type="SAM" id="Phobius"/>
    </source>
</evidence>
<dbReference type="Proteomes" id="UP000683360">
    <property type="component" value="Unassembled WGS sequence"/>
</dbReference>
<dbReference type="InterPro" id="IPR017452">
    <property type="entry name" value="GPCR_Rhodpsn_7TM"/>
</dbReference>
<protein>
    <submittedName>
        <fullName evidence="11">RRH</fullName>
    </submittedName>
</protein>
<dbReference type="PRINTS" id="PR00237">
    <property type="entry name" value="GPCRRHODOPSN"/>
</dbReference>
<evidence type="ECO:0000256" key="6">
    <source>
        <dbReference type="ARBA" id="ARBA00023170"/>
    </source>
</evidence>
<feature type="domain" description="G-protein coupled receptors family 1 profile" evidence="10">
    <location>
        <begin position="34"/>
        <end position="280"/>
    </location>
</feature>
<reference evidence="11" key="1">
    <citation type="submission" date="2021-03" db="EMBL/GenBank/DDBJ databases">
        <authorList>
            <person name="Bekaert M."/>
        </authorList>
    </citation>
    <scope>NUCLEOTIDE SEQUENCE</scope>
</reference>
<feature type="transmembrane region" description="Helical" evidence="9">
    <location>
        <begin position="55"/>
        <end position="78"/>
    </location>
</feature>
<keyword evidence="12" id="KW-1185">Reference proteome</keyword>
<feature type="transmembrane region" description="Helical" evidence="9">
    <location>
        <begin position="178"/>
        <end position="202"/>
    </location>
</feature>
<evidence type="ECO:0000256" key="1">
    <source>
        <dbReference type="ARBA" id="ARBA00004141"/>
    </source>
</evidence>
<feature type="transmembrane region" description="Helical" evidence="9">
    <location>
        <begin position="223"/>
        <end position="242"/>
    </location>
</feature>
<dbReference type="InterPro" id="IPR050125">
    <property type="entry name" value="GPCR_opsins"/>
</dbReference>
<sequence>METIVGSGRGHFSDLEHRGVGCLYFILGSIGVLSNCLVMNVFIRENVVSAPKKVLHINLCFSNVLVCLGFPFAGLSSFRGKWLFETFGCQAYGVESYTAGYAALGFVIALCIERYCSVRYTEFYDSSSTMTWWMMALVVWITSLLWALFPLFGWSSYAPEASGVACGLNWLQKDTSHLTYGLCICLGSLFWYVVAAVCISGTKQEKPIVVTRGQEYEWLSNHQLRWICIGFLVFVIIGWGPYGMFMCWSMITDSTEVSSLAASLPPLFAKGCTALYPIGYLLSSEKIRDGVLGGYLDEPAKKEK</sequence>
<dbReference type="PROSITE" id="PS50262">
    <property type="entry name" value="G_PROTEIN_RECEP_F1_2"/>
    <property type="match status" value="1"/>
</dbReference>
<evidence type="ECO:0000256" key="7">
    <source>
        <dbReference type="ARBA" id="ARBA00023224"/>
    </source>
</evidence>
<evidence type="ECO:0000313" key="11">
    <source>
        <dbReference type="EMBL" id="CAG2194598.1"/>
    </source>
</evidence>
<dbReference type="PROSITE" id="PS00237">
    <property type="entry name" value="G_PROTEIN_RECEP_F1_1"/>
    <property type="match status" value="1"/>
</dbReference>
<comment type="subcellular location">
    <subcellularLocation>
        <location evidence="1">Membrane</location>
        <topology evidence="1">Multi-pass membrane protein</topology>
    </subcellularLocation>
</comment>
<keyword evidence="5 9" id="KW-0472">Membrane</keyword>
<keyword evidence="4 8" id="KW-0297">G-protein coupled receptor</keyword>
<dbReference type="GO" id="GO:0016020">
    <property type="term" value="C:membrane"/>
    <property type="evidence" value="ECO:0007669"/>
    <property type="project" value="UniProtKB-SubCell"/>
</dbReference>
<comment type="similarity">
    <text evidence="8">Belongs to the G-protein coupled receptor 1 family.</text>
</comment>
<evidence type="ECO:0000256" key="4">
    <source>
        <dbReference type="ARBA" id="ARBA00023040"/>
    </source>
</evidence>
<organism evidence="11 12">
    <name type="scientific">Mytilus edulis</name>
    <name type="common">Blue mussel</name>
    <dbReference type="NCBI Taxonomy" id="6550"/>
    <lineage>
        <taxon>Eukaryota</taxon>
        <taxon>Metazoa</taxon>
        <taxon>Spiralia</taxon>
        <taxon>Lophotrochozoa</taxon>
        <taxon>Mollusca</taxon>
        <taxon>Bivalvia</taxon>
        <taxon>Autobranchia</taxon>
        <taxon>Pteriomorphia</taxon>
        <taxon>Mytilida</taxon>
        <taxon>Mytiloidea</taxon>
        <taxon>Mytilidae</taxon>
        <taxon>Mytilinae</taxon>
        <taxon>Mytilus</taxon>
    </lineage>
</organism>
<keyword evidence="6 8" id="KW-0675">Receptor</keyword>
<feature type="transmembrane region" description="Helical" evidence="9">
    <location>
        <begin position="23"/>
        <end position="43"/>
    </location>
</feature>
<feature type="transmembrane region" description="Helical" evidence="9">
    <location>
        <begin position="98"/>
        <end position="118"/>
    </location>
</feature>
<dbReference type="AlphaFoldDB" id="A0A8S3QD49"/>
<dbReference type="InterPro" id="IPR000276">
    <property type="entry name" value="GPCR_Rhodpsn"/>
</dbReference>
<evidence type="ECO:0000259" key="10">
    <source>
        <dbReference type="PROSITE" id="PS50262"/>
    </source>
</evidence>
<dbReference type="Pfam" id="PF00001">
    <property type="entry name" value="7tm_1"/>
    <property type="match status" value="1"/>
</dbReference>
<evidence type="ECO:0000256" key="5">
    <source>
        <dbReference type="ARBA" id="ARBA00023136"/>
    </source>
</evidence>
<keyword evidence="7 8" id="KW-0807">Transducer</keyword>
<keyword evidence="2 8" id="KW-0812">Transmembrane</keyword>
<name>A0A8S3QD49_MYTED</name>
<dbReference type="SUPFAM" id="SSF81321">
    <property type="entry name" value="Family A G protein-coupled receptor-like"/>
    <property type="match status" value="1"/>
</dbReference>
<evidence type="ECO:0000256" key="3">
    <source>
        <dbReference type="ARBA" id="ARBA00022989"/>
    </source>
</evidence>
<evidence type="ECO:0000256" key="2">
    <source>
        <dbReference type="ARBA" id="ARBA00022692"/>
    </source>
</evidence>